<dbReference type="RefSeq" id="WP_034989077.1">
    <property type="nucleotide sequence ID" value="NZ_AYZF01000002.1"/>
</dbReference>
<dbReference type="AlphaFoldDB" id="A0A023CZ93"/>
<organism evidence="2 3">
    <name type="scientific">Liquorilactobacillus sucicola DSM 21376 = JCM 15457</name>
    <dbReference type="NCBI Taxonomy" id="1423806"/>
    <lineage>
        <taxon>Bacteria</taxon>
        <taxon>Bacillati</taxon>
        <taxon>Bacillota</taxon>
        <taxon>Bacilli</taxon>
        <taxon>Lactobacillales</taxon>
        <taxon>Lactobacillaceae</taxon>
        <taxon>Liquorilactobacillus</taxon>
    </lineage>
</organism>
<evidence type="ECO:0000313" key="2">
    <source>
        <dbReference type="EMBL" id="KRN07546.1"/>
    </source>
</evidence>
<evidence type="ECO:0000256" key="1">
    <source>
        <dbReference type="SAM" id="Phobius"/>
    </source>
</evidence>
<reference evidence="2 3" key="1">
    <citation type="journal article" date="2015" name="Genome Announc.">
        <title>Expanding the biotechnology potential of lactobacilli through comparative genomics of 213 strains and associated genera.</title>
        <authorList>
            <person name="Sun Z."/>
            <person name="Harris H.M."/>
            <person name="McCann A."/>
            <person name="Guo C."/>
            <person name="Argimon S."/>
            <person name="Zhang W."/>
            <person name="Yang X."/>
            <person name="Jeffery I.B."/>
            <person name="Cooney J.C."/>
            <person name="Kagawa T.F."/>
            <person name="Liu W."/>
            <person name="Song Y."/>
            <person name="Salvetti E."/>
            <person name="Wrobel A."/>
            <person name="Rasinkangas P."/>
            <person name="Parkhill J."/>
            <person name="Rea M.C."/>
            <person name="O'Sullivan O."/>
            <person name="Ritari J."/>
            <person name="Douillard F.P."/>
            <person name="Paul Ross R."/>
            <person name="Yang R."/>
            <person name="Briner A.E."/>
            <person name="Felis G.E."/>
            <person name="de Vos W.M."/>
            <person name="Barrangou R."/>
            <person name="Klaenhammer T.R."/>
            <person name="Caufield P.W."/>
            <person name="Cui Y."/>
            <person name="Zhang H."/>
            <person name="O'Toole P.W."/>
        </authorList>
    </citation>
    <scope>NUCLEOTIDE SEQUENCE [LARGE SCALE GENOMIC DNA]</scope>
    <source>
        <strain evidence="2 3">DSM 21376</strain>
    </source>
</reference>
<gene>
    <name evidence="2" type="ORF">FD15_GL000831</name>
</gene>
<dbReference type="EMBL" id="AYZF01000002">
    <property type="protein sequence ID" value="KRN07546.1"/>
    <property type="molecule type" value="Genomic_DNA"/>
</dbReference>
<keyword evidence="1" id="KW-0812">Transmembrane</keyword>
<accession>A0A023CZ93</accession>
<keyword evidence="1" id="KW-0472">Membrane</keyword>
<evidence type="ECO:0000313" key="3">
    <source>
        <dbReference type="Proteomes" id="UP000050961"/>
    </source>
</evidence>
<feature type="transmembrane region" description="Helical" evidence="1">
    <location>
        <begin position="12"/>
        <end position="38"/>
    </location>
</feature>
<name>A0A023CZ93_9LACO</name>
<proteinExistence type="predicted"/>
<dbReference type="STRING" id="1423806.FD15_GL000831"/>
<feature type="transmembrane region" description="Helical" evidence="1">
    <location>
        <begin position="70"/>
        <end position="91"/>
    </location>
</feature>
<protein>
    <submittedName>
        <fullName evidence="2">Uncharacterized protein</fullName>
    </submittedName>
</protein>
<comment type="caution">
    <text evidence="2">The sequence shown here is derived from an EMBL/GenBank/DDBJ whole genome shotgun (WGS) entry which is preliminary data.</text>
</comment>
<dbReference type="OrthoDB" id="10006778at2"/>
<dbReference type="PATRIC" id="fig|1423806.3.peg.844"/>
<keyword evidence="1" id="KW-1133">Transmembrane helix</keyword>
<keyword evidence="3" id="KW-1185">Reference proteome</keyword>
<sequence length="199" mass="23895">MLYFKKFLFETLLLMILTLNVAKYGVQFITKAILLIGLRLQEWHFSFINLNKVAEFKRTTDNTALKFSEYLMLLLMVMVVLLILWFCIDLYTGQFKRDWKTGVLVKHMIRDVPQNNIQMVANEEKKANFWLRKSRISKHRKKLVLRIPCGMNEAVVKIMQQRCKEFLPSWLNTNFKTVNWQPVVVERKLFFTWIIVREK</sequence>
<dbReference type="Proteomes" id="UP000050961">
    <property type="component" value="Unassembled WGS sequence"/>
</dbReference>